<feature type="transmembrane region" description="Helical" evidence="1">
    <location>
        <begin position="353"/>
        <end position="378"/>
    </location>
</feature>
<keyword evidence="1" id="KW-0812">Transmembrane</keyword>
<dbReference type="SUPFAM" id="SSF82185">
    <property type="entry name" value="Histone H3 K4-specific methyltransferase SET7/9 N-terminal domain"/>
    <property type="match status" value="2"/>
</dbReference>
<protein>
    <submittedName>
        <fullName evidence="2">MORN-repeat protein</fullName>
    </submittedName>
</protein>
<evidence type="ECO:0000256" key="1">
    <source>
        <dbReference type="SAM" id="Phobius"/>
    </source>
</evidence>
<reference evidence="2" key="1">
    <citation type="submission" date="2017-08" db="EMBL/GenBank/DDBJ databases">
        <authorList>
            <consortium name="Urmite Genomes"/>
        </authorList>
    </citation>
    <scope>NUCLEOTIDE SEQUENCE [LARGE SCALE GENOMIC DNA]</scope>
    <source>
        <strain evidence="2">IHUMI-LCC2</strain>
    </source>
</reference>
<keyword evidence="3" id="KW-1185">Reference proteome</keyword>
<keyword evidence="1" id="KW-0472">Membrane</keyword>
<proteinExistence type="predicted"/>
<accession>A0A2I2L536</accession>
<dbReference type="Gene3D" id="2.20.110.10">
    <property type="entry name" value="Histone H3 K4-specific methyltransferase SET7/9 N-terminal domain"/>
    <property type="match status" value="3"/>
</dbReference>
<dbReference type="RefSeq" id="YP_009448964.1">
    <property type="nucleotide sequence ID" value="NC_036594.1"/>
</dbReference>
<dbReference type="EMBL" id="LT906555">
    <property type="protein sequence ID" value="SNW62662.1"/>
    <property type="molecule type" value="Genomic_DNA"/>
</dbReference>
<dbReference type="GeneID" id="35382581"/>
<gene>
    <name evidence="2" type="ORF">ORPV_758</name>
</gene>
<evidence type="ECO:0000313" key="3">
    <source>
        <dbReference type="Proteomes" id="UP000236316"/>
    </source>
</evidence>
<organism evidence="2">
    <name type="scientific">Orpheovirus IHUMI-LCC2</name>
    <dbReference type="NCBI Taxonomy" id="2023057"/>
    <lineage>
        <taxon>Viruses</taxon>
        <taxon>Varidnaviria</taxon>
        <taxon>Bamfordvirae</taxon>
        <taxon>Nucleocytoviricota</taxon>
        <taxon>Megaviricetes</taxon>
        <taxon>Pimascovirales</taxon>
        <taxon>Ocovirineae</taxon>
        <taxon>Orpheoviridae</taxon>
        <taxon>Alphaorpheovirus</taxon>
        <taxon>Alphaorpheovirus massiliense</taxon>
    </lineage>
</organism>
<dbReference type="Proteomes" id="UP000236316">
    <property type="component" value="Segment"/>
</dbReference>
<evidence type="ECO:0000313" key="2">
    <source>
        <dbReference type="EMBL" id="SNW62662.1"/>
    </source>
</evidence>
<dbReference type="KEGG" id="vg:35382581"/>
<keyword evidence="1" id="KW-1133">Transmembrane helix</keyword>
<sequence length="385" mass="45387">MSLLDLPKEIIVYDIISSTPQLAVTLNKVCKYLYQLTREIEGHSMQTYYVYKSWSLKADKYLYNYYINNITGNKDGKYTKQIRDKDNKLILIEEGYYMNNEKHGIIRTYLKNGLLRSICPYKNGKENGILYRWENDGSYYVLPYKNGLAHGRHQISRNGIITTDATYKNGILHGKYISRIDDGNMEYCIQYQNGTLHGKYITWYTGFNTEIKEKELYYRDGKKDGLYIKYHILTIYDLNKDGSRNYAKYKCVPVKYKECMYKDDKKHGEYIKYRTHPDCHTKKHNKLASTIPYTYNSKPIIKWEDKIEIKCNYVHGKKHGKYIYYNPNGSIQYTMNYKNGYGNHNNSSICGNILLGILIFLLIIMVIIDIILIIDLIYDTNLLIN</sequence>
<name>A0A2I2L536_9VIRU</name>